<comment type="subcellular location">
    <subcellularLocation>
        <location evidence="1">Secreted</location>
    </subcellularLocation>
</comment>
<dbReference type="GO" id="GO:0005576">
    <property type="term" value="C:extracellular region"/>
    <property type="evidence" value="ECO:0007669"/>
    <property type="project" value="UniProtKB-SubCell"/>
</dbReference>
<protein>
    <submittedName>
        <fullName evidence="9">Uncharacterized protein LOC129343299</fullName>
    </submittedName>
</protein>
<dbReference type="InterPro" id="IPR016054">
    <property type="entry name" value="LY6_UPA_recep-like"/>
</dbReference>
<keyword evidence="5" id="KW-0472">Membrane</keyword>
<feature type="chain" id="PRO_5041652389" evidence="6">
    <location>
        <begin position="20"/>
        <end position="726"/>
    </location>
</feature>
<feature type="compositionally biased region" description="Low complexity" evidence="4">
    <location>
        <begin position="320"/>
        <end position="333"/>
    </location>
</feature>
<keyword evidence="3" id="KW-1015">Disulfide bond</keyword>
<dbReference type="KEGG" id="emc:129343299"/>
<dbReference type="RefSeq" id="XP_054855425.1">
    <property type="nucleotide sequence ID" value="XM_054999450.1"/>
</dbReference>
<dbReference type="InterPro" id="IPR050918">
    <property type="entry name" value="CNF-like_PLA2_Inhibitor"/>
</dbReference>
<accession>A0AA97LH48</accession>
<keyword evidence="2" id="KW-0964">Secreted</keyword>
<feature type="compositionally biased region" description="Polar residues" evidence="4">
    <location>
        <begin position="603"/>
        <end position="612"/>
    </location>
</feature>
<feature type="compositionally biased region" description="Low complexity" evidence="4">
    <location>
        <begin position="462"/>
        <end position="475"/>
    </location>
</feature>
<dbReference type="PANTHER" id="PTHR20914">
    <property type="entry name" value="LY6/PLAUR DOMAIN-CONTAINING PROTEIN 8"/>
    <property type="match status" value="1"/>
</dbReference>
<feature type="compositionally biased region" description="Polar residues" evidence="4">
    <location>
        <begin position="653"/>
        <end position="666"/>
    </location>
</feature>
<dbReference type="Pfam" id="PF00021">
    <property type="entry name" value="UPAR_LY6"/>
    <property type="match status" value="3"/>
</dbReference>
<feature type="compositionally biased region" description="Polar residues" evidence="4">
    <location>
        <begin position="552"/>
        <end position="568"/>
    </location>
</feature>
<keyword evidence="8" id="KW-1185">Reference proteome</keyword>
<dbReference type="InterPro" id="IPR045860">
    <property type="entry name" value="Snake_toxin-like_sf"/>
</dbReference>
<gene>
    <name evidence="9" type="primary">LOC129343299</name>
</gene>
<evidence type="ECO:0000256" key="6">
    <source>
        <dbReference type="SAM" id="SignalP"/>
    </source>
</evidence>
<feature type="domain" description="UPAR/Ly6" evidence="7">
    <location>
        <begin position="20"/>
        <end position="105"/>
    </location>
</feature>
<feature type="transmembrane region" description="Helical" evidence="5">
    <location>
        <begin position="702"/>
        <end position="725"/>
    </location>
</feature>
<feature type="compositionally biased region" description="Basic and acidic residues" evidence="4">
    <location>
        <begin position="667"/>
        <end position="689"/>
    </location>
</feature>
<dbReference type="SUPFAM" id="SSF57302">
    <property type="entry name" value="Snake toxin-like"/>
    <property type="match status" value="3"/>
</dbReference>
<evidence type="ECO:0000259" key="7">
    <source>
        <dbReference type="SMART" id="SM00134"/>
    </source>
</evidence>
<dbReference type="AlphaFoldDB" id="A0AA97LH48"/>
<organism evidence="8 9">
    <name type="scientific">Eublepharis macularius</name>
    <name type="common">Leopard gecko</name>
    <name type="synonym">Cyrtodactylus macularius</name>
    <dbReference type="NCBI Taxonomy" id="481883"/>
    <lineage>
        <taxon>Eukaryota</taxon>
        <taxon>Metazoa</taxon>
        <taxon>Chordata</taxon>
        <taxon>Craniata</taxon>
        <taxon>Vertebrata</taxon>
        <taxon>Euteleostomi</taxon>
        <taxon>Lepidosauria</taxon>
        <taxon>Squamata</taxon>
        <taxon>Bifurcata</taxon>
        <taxon>Gekkota</taxon>
        <taxon>Eublepharidae</taxon>
        <taxon>Eublepharinae</taxon>
        <taxon>Eublepharis</taxon>
    </lineage>
</organism>
<feature type="compositionally biased region" description="Low complexity" evidence="4">
    <location>
        <begin position="614"/>
        <end position="624"/>
    </location>
</feature>
<dbReference type="Gene3D" id="2.10.60.10">
    <property type="entry name" value="CD59"/>
    <property type="match status" value="3"/>
</dbReference>
<keyword evidence="5" id="KW-0812">Transmembrane</keyword>
<feature type="region of interest" description="Disordered" evidence="4">
    <location>
        <begin position="462"/>
        <end position="504"/>
    </location>
</feature>
<evidence type="ECO:0000256" key="1">
    <source>
        <dbReference type="ARBA" id="ARBA00004613"/>
    </source>
</evidence>
<feature type="compositionally biased region" description="Polar residues" evidence="4">
    <location>
        <begin position="424"/>
        <end position="447"/>
    </location>
</feature>
<feature type="signal peptide" evidence="6">
    <location>
        <begin position="1"/>
        <end position="19"/>
    </location>
</feature>
<dbReference type="PANTHER" id="PTHR20914:SF25">
    <property type="entry name" value="PHOSPHOLIPASE A2 INHIBITOR AND LY6_PLAUR DOMAIN-CONTAINING PROTEIN"/>
    <property type="match status" value="1"/>
</dbReference>
<keyword evidence="6" id="KW-0732">Signal</keyword>
<reference evidence="9" key="1">
    <citation type="submission" date="2025-08" db="UniProtKB">
        <authorList>
            <consortium name="RefSeq"/>
        </authorList>
    </citation>
    <scope>IDENTIFICATION</scope>
    <source>
        <tissue evidence="9">Blood</tissue>
    </source>
</reference>
<feature type="region of interest" description="Disordered" evidence="4">
    <location>
        <begin position="416"/>
        <end position="447"/>
    </location>
</feature>
<feature type="region of interest" description="Disordered" evidence="4">
    <location>
        <begin position="309"/>
        <end position="333"/>
    </location>
</feature>
<feature type="domain" description="UPAR/Ly6" evidence="7">
    <location>
        <begin position="113"/>
        <end position="205"/>
    </location>
</feature>
<evidence type="ECO:0000256" key="3">
    <source>
        <dbReference type="ARBA" id="ARBA00023157"/>
    </source>
</evidence>
<keyword evidence="5" id="KW-1133">Transmembrane helix</keyword>
<dbReference type="SMART" id="SM00134">
    <property type="entry name" value="LU"/>
    <property type="match status" value="3"/>
</dbReference>
<evidence type="ECO:0000313" key="9">
    <source>
        <dbReference type="RefSeq" id="XP_054855425.1"/>
    </source>
</evidence>
<name>A0AA97LH48_EUBMA</name>
<dbReference type="Proteomes" id="UP001190640">
    <property type="component" value="Chromosome 15"/>
</dbReference>
<sequence>MGRTLVALILSVLLGQAFCLECNICQGEYDCVGETVTCEGPWASCTTSVRKASVSFMNFQTIKKGCASQLYPQESVSINSHMMALSYQSRFCSEDRCNNETYFVSHPAPANHMRCHTCATQGPWCPEGARNQISCVGDQDQCVNLDVTGSSGQFSNMKLRGCANLPLCHDTLSFFSGTRTIHATCCDTPLCNSFTPDLHLHSQATNGLECYSCVDGDGTGSGCSNETIATVQCTGVHNMCLEGIGSHKGSKDLIMTFKGCASEAMCQSSLLTLVQELDDTEVLCCQGSLCNTRIVNGVVTAARVAADSPNLSEADECVAPSTTPSPSDHTTSPNCVYEDEEDEARVVHSPPGIADNETSVEEPFETHMINETEGNENLTAAGNAVTTSFHPDEHESHDDLFTGYSEVETASPMGAMESGHVATGDSSATTNLDKNNSGAGATSSGNHGNVVVLVPVIVPKRNSTTTTSSSSSSEEISTKEVLGTSSNSEAKQEECEEDEESPGEHFIVSKERNTAPAQPPVFTAEGHGSTHPPATGTAGNTNVDSSRIVHSHGTTGESFINDDSTASFTPRPGHSGTGSHGATNEDVVATSGETLAAGGGTPSKENNTSAIESGTPAATGATGTSNSDREVLVSGSGVGTSRPKNKVPCKRPGSQSQPGVNLMSSSEAEKRVSEEGTTRNDAIHSERNIPGKTNFPDKTNTYSGGFGLAANVGLFSLTVFLAALLH</sequence>
<evidence type="ECO:0000313" key="8">
    <source>
        <dbReference type="Proteomes" id="UP001190640"/>
    </source>
</evidence>
<evidence type="ECO:0000256" key="5">
    <source>
        <dbReference type="SAM" id="Phobius"/>
    </source>
</evidence>
<evidence type="ECO:0000256" key="4">
    <source>
        <dbReference type="SAM" id="MobiDB-lite"/>
    </source>
</evidence>
<proteinExistence type="predicted"/>
<feature type="domain" description="UPAR/Ly6" evidence="7">
    <location>
        <begin position="208"/>
        <end position="302"/>
    </location>
</feature>
<dbReference type="GeneID" id="129343299"/>
<feature type="region of interest" description="Disordered" evidence="4">
    <location>
        <begin position="517"/>
        <end position="696"/>
    </location>
</feature>
<evidence type="ECO:0000256" key="2">
    <source>
        <dbReference type="ARBA" id="ARBA00022525"/>
    </source>
</evidence>